<dbReference type="AlphaFoldDB" id="A0A814HBT4"/>
<evidence type="ECO:0000256" key="3">
    <source>
        <dbReference type="SAM" id="MobiDB-lite"/>
    </source>
</evidence>
<keyword evidence="6" id="KW-1185">Reference proteome</keyword>
<evidence type="ECO:0000256" key="1">
    <source>
        <dbReference type="ARBA" id="ARBA00023054"/>
    </source>
</evidence>
<feature type="coiled-coil region" evidence="2">
    <location>
        <begin position="160"/>
        <end position="194"/>
    </location>
</feature>
<sequence>MSDERQDQVVFENIADQYVKGEDVTVHFTILNTAKINATDDFIGLLRVGCTNIQDCLAYAPIQLTTSSESTCQGTAVFASSSLPATDDEFYQFCYLRNKRKYFGSSVPFQLNCSIDDMDILCSTLIEKTTMKSTNDSLIALADHDNDDLVVIHTKSMLVEEKLRQENRHLLDTNRRLEQQKDEWKAKVEALTFKTNEYMTKVNGDMQTLASTHKATINELAARKQLEEKLRTEHDTCLVLCNQYKDESIQFAERCRTLEEANDELAKDIARLQSQALATVQINNEQLTKINDLEKRLAKSTDLVKTANQYQLQLEQQLRDLHLTSEKYQKSIQGQIEAYNKQSAQQENQIHALESANSLLKDELQSIKADNTFLLAMAKEDKQLIKDLQDQIDLINQENRGVLKQKQIDLEALRKELENSRGDSNDFALLKNSFSEIEKRCVKHQKSEIEVKKQLTACKEQILEFQDKNQELTERLLAGADEYKTLYRKYAALERMVMKVNSHSSTVPKPNPTTLSNETGLNEEALVTLLRNSYELQQQQTQDESEEVDEEQDDDHEEGSQSVTTATTTETTTNDEIRECPMCYWEFPQNLTIENKKDHIDKHFS</sequence>
<feature type="domain" description="SKICH" evidence="4">
    <location>
        <begin position="9"/>
        <end position="110"/>
    </location>
</feature>
<comment type="caution">
    <text evidence="5">The sequence shown here is derived from an EMBL/GenBank/DDBJ whole genome shotgun (WGS) entry which is preliminary data.</text>
</comment>
<protein>
    <recommendedName>
        <fullName evidence="4">SKICH domain-containing protein</fullName>
    </recommendedName>
</protein>
<feature type="region of interest" description="Disordered" evidence="3">
    <location>
        <begin position="536"/>
        <end position="579"/>
    </location>
</feature>
<feature type="region of interest" description="Disordered" evidence="3">
    <location>
        <begin position="501"/>
        <end position="520"/>
    </location>
</feature>
<evidence type="ECO:0000256" key="2">
    <source>
        <dbReference type="SAM" id="Coils"/>
    </source>
</evidence>
<feature type="compositionally biased region" description="Acidic residues" evidence="3">
    <location>
        <begin position="543"/>
        <end position="557"/>
    </location>
</feature>
<dbReference type="Pfam" id="PF17751">
    <property type="entry name" value="SKICH"/>
    <property type="match status" value="1"/>
</dbReference>
<keyword evidence="1 2" id="KW-0175">Coiled coil</keyword>
<evidence type="ECO:0000313" key="6">
    <source>
        <dbReference type="Proteomes" id="UP000663828"/>
    </source>
</evidence>
<dbReference type="Proteomes" id="UP000663828">
    <property type="component" value="Unassembled WGS sequence"/>
</dbReference>
<evidence type="ECO:0000259" key="4">
    <source>
        <dbReference type="Pfam" id="PF17751"/>
    </source>
</evidence>
<dbReference type="PANTHER" id="PTHR31915">
    <property type="entry name" value="SKICH DOMAIN-CONTAINING PROTEIN"/>
    <property type="match status" value="1"/>
</dbReference>
<dbReference type="EMBL" id="CAJNOR010000786">
    <property type="protein sequence ID" value="CAF1006999.1"/>
    <property type="molecule type" value="Genomic_DNA"/>
</dbReference>
<feature type="coiled-coil region" evidence="2">
    <location>
        <begin position="329"/>
        <end position="423"/>
    </location>
</feature>
<feature type="coiled-coil region" evidence="2">
    <location>
        <begin position="255"/>
        <end position="303"/>
    </location>
</feature>
<accession>A0A814HBT4</accession>
<name>A0A814HBT4_ADIRI</name>
<feature type="compositionally biased region" description="Low complexity" evidence="3">
    <location>
        <begin position="560"/>
        <end position="572"/>
    </location>
</feature>
<dbReference type="Gene3D" id="2.60.40.2840">
    <property type="match status" value="1"/>
</dbReference>
<evidence type="ECO:0000313" key="5">
    <source>
        <dbReference type="EMBL" id="CAF1006999.1"/>
    </source>
</evidence>
<proteinExistence type="predicted"/>
<reference evidence="5" key="1">
    <citation type="submission" date="2021-02" db="EMBL/GenBank/DDBJ databases">
        <authorList>
            <person name="Nowell W R."/>
        </authorList>
    </citation>
    <scope>NUCLEOTIDE SEQUENCE</scope>
</reference>
<dbReference type="InterPro" id="IPR051002">
    <property type="entry name" value="UBA_autophagy_assoc_protein"/>
</dbReference>
<dbReference type="PANTHER" id="PTHR31915:SF6">
    <property type="entry name" value="SKICH DOMAIN-CONTAINING PROTEIN"/>
    <property type="match status" value="1"/>
</dbReference>
<organism evidence="5 6">
    <name type="scientific">Adineta ricciae</name>
    <name type="common">Rotifer</name>
    <dbReference type="NCBI Taxonomy" id="249248"/>
    <lineage>
        <taxon>Eukaryota</taxon>
        <taxon>Metazoa</taxon>
        <taxon>Spiralia</taxon>
        <taxon>Gnathifera</taxon>
        <taxon>Rotifera</taxon>
        <taxon>Eurotatoria</taxon>
        <taxon>Bdelloidea</taxon>
        <taxon>Adinetida</taxon>
        <taxon>Adinetidae</taxon>
        <taxon>Adineta</taxon>
    </lineage>
</organism>
<gene>
    <name evidence="5" type="ORF">XAT740_LOCUS13516</name>
</gene>
<dbReference type="InterPro" id="IPR041611">
    <property type="entry name" value="SKICH"/>
</dbReference>